<keyword evidence="4" id="KW-0675">Receptor</keyword>
<feature type="disulfide bond" evidence="2">
    <location>
        <begin position="186"/>
        <end position="204"/>
    </location>
</feature>
<dbReference type="PROSITE" id="PS01209">
    <property type="entry name" value="LDLRA_1"/>
    <property type="match status" value="1"/>
</dbReference>
<feature type="domain" description="MAM" evidence="3">
    <location>
        <begin position="1"/>
        <end position="170"/>
    </location>
</feature>
<dbReference type="GO" id="GO:0016020">
    <property type="term" value="C:membrane"/>
    <property type="evidence" value="ECO:0007669"/>
    <property type="project" value="InterPro"/>
</dbReference>
<evidence type="ECO:0000256" key="2">
    <source>
        <dbReference type="PROSITE-ProRule" id="PRU00124"/>
    </source>
</evidence>
<comment type="caution">
    <text evidence="4">The sequence shown here is derived from an EMBL/GenBank/DDBJ whole genome shotgun (WGS) entry which is preliminary data.</text>
</comment>
<dbReference type="InterPro" id="IPR036055">
    <property type="entry name" value="LDL_receptor-like_sf"/>
</dbReference>
<dbReference type="Gene3D" id="4.10.400.10">
    <property type="entry name" value="Low-density Lipoprotein Receptor"/>
    <property type="match status" value="1"/>
</dbReference>
<evidence type="ECO:0000256" key="1">
    <source>
        <dbReference type="ARBA" id="ARBA00023157"/>
    </source>
</evidence>
<dbReference type="SUPFAM" id="SSF57424">
    <property type="entry name" value="LDL receptor-like module"/>
    <property type="match status" value="1"/>
</dbReference>
<dbReference type="AlphaFoldDB" id="A0A443RU03"/>
<dbReference type="InterPro" id="IPR000998">
    <property type="entry name" value="MAM_dom"/>
</dbReference>
<dbReference type="Pfam" id="PF00629">
    <property type="entry name" value="MAM"/>
    <property type="match status" value="1"/>
</dbReference>
<sequence length="221" mass="24398">HDRDSRAVVSTDVEWSASLFSNKHNTGPQTLLNEKEKESKPDDDINVFMSEPIFDRFLYLNSTGHEIGETAAIATSVFNKNEDVCHITYHCYMYGSNRIGLLRVSAQSENGESKYVFAKYTGNYGPKWIAGEHVIESESPYRVVFGGVVGELGASNIAVDDVRFSPNCKDGTVPIVPPKNCTGFICNDGTCIDLNNKCDCKIDCKDGSDEFGCDTSKCSKY</sequence>
<dbReference type="SUPFAM" id="SSF49899">
    <property type="entry name" value="Concanavalin A-like lectins/glucanases"/>
    <property type="match status" value="1"/>
</dbReference>
<dbReference type="EMBL" id="NCKV01033661">
    <property type="protein sequence ID" value="RWS18823.1"/>
    <property type="molecule type" value="Genomic_DNA"/>
</dbReference>
<dbReference type="SMART" id="SM00192">
    <property type="entry name" value="LDLa"/>
    <property type="match status" value="1"/>
</dbReference>
<dbReference type="InterPro" id="IPR002172">
    <property type="entry name" value="LDrepeatLR_classA_rpt"/>
</dbReference>
<dbReference type="InterPro" id="IPR013320">
    <property type="entry name" value="ConA-like_dom_sf"/>
</dbReference>
<dbReference type="OrthoDB" id="5958943at2759"/>
<dbReference type="Gene3D" id="2.60.120.200">
    <property type="match status" value="1"/>
</dbReference>
<proteinExistence type="predicted"/>
<dbReference type="CDD" id="cd00112">
    <property type="entry name" value="LDLa"/>
    <property type="match status" value="1"/>
</dbReference>
<reference evidence="4 5" key="1">
    <citation type="journal article" date="2018" name="Gigascience">
        <title>Genomes of trombidid mites reveal novel predicted allergens and laterally-transferred genes associated with secondary metabolism.</title>
        <authorList>
            <person name="Dong X."/>
            <person name="Chaisiri K."/>
            <person name="Xia D."/>
            <person name="Armstrong S.D."/>
            <person name="Fang Y."/>
            <person name="Donnelly M.J."/>
            <person name="Kadowaki T."/>
            <person name="McGarry J.W."/>
            <person name="Darby A.C."/>
            <person name="Makepeace B.L."/>
        </authorList>
    </citation>
    <scope>NUCLEOTIDE SEQUENCE [LARGE SCALE GENOMIC DNA]</scope>
    <source>
        <strain evidence="4">UoL-UT</strain>
    </source>
</reference>
<feature type="disulfide bond" evidence="2">
    <location>
        <begin position="198"/>
        <end position="213"/>
    </location>
</feature>
<organism evidence="4 5">
    <name type="scientific">Leptotrombidium deliense</name>
    <dbReference type="NCBI Taxonomy" id="299467"/>
    <lineage>
        <taxon>Eukaryota</taxon>
        <taxon>Metazoa</taxon>
        <taxon>Ecdysozoa</taxon>
        <taxon>Arthropoda</taxon>
        <taxon>Chelicerata</taxon>
        <taxon>Arachnida</taxon>
        <taxon>Acari</taxon>
        <taxon>Acariformes</taxon>
        <taxon>Trombidiformes</taxon>
        <taxon>Prostigmata</taxon>
        <taxon>Anystina</taxon>
        <taxon>Parasitengona</taxon>
        <taxon>Trombiculoidea</taxon>
        <taxon>Trombiculidae</taxon>
        <taxon>Leptotrombidium</taxon>
    </lineage>
</organism>
<dbReference type="PROSITE" id="PS50060">
    <property type="entry name" value="MAM_2"/>
    <property type="match status" value="1"/>
</dbReference>
<dbReference type="InterPro" id="IPR051560">
    <property type="entry name" value="MAM_domain-containing"/>
</dbReference>
<protein>
    <submittedName>
        <fullName evidence="4">MAM and LDL-receptor class A domain-containing protein 1-like protein</fullName>
    </submittedName>
</protein>
<dbReference type="PROSITE" id="PS50068">
    <property type="entry name" value="LDLRA_2"/>
    <property type="match status" value="1"/>
</dbReference>
<name>A0A443RU03_9ACAR</name>
<dbReference type="SMART" id="SM00137">
    <property type="entry name" value="MAM"/>
    <property type="match status" value="1"/>
</dbReference>
<feature type="non-terminal residue" evidence="4">
    <location>
        <position position="1"/>
    </location>
</feature>
<evidence type="ECO:0000313" key="5">
    <source>
        <dbReference type="Proteomes" id="UP000288716"/>
    </source>
</evidence>
<gene>
    <name evidence="4" type="ORF">B4U80_12411</name>
</gene>
<keyword evidence="5" id="KW-1185">Reference proteome</keyword>
<dbReference type="PANTHER" id="PTHR23282">
    <property type="entry name" value="APICAL ENDOSOMAL GLYCOPROTEIN PRECURSOR"/>
    <property type="match status" value="1"/>
</dbReference>
<dbReference type="STRING" id="299467.A0A443RU03"/>
<evidence type="ECO:0000313" key="4">
    <source>
        <dbReference type="EMBL" id="RWS18823.1"/>
    </source>
</evidence>
<comment type="caution">
    <text evidence="2">Lacks conserved residue(s) required for the propagation of feature annotation.</text>
</comment>
<dbReference type="PANTHER" id="PTHR23282:SF101">
    <property type="entry name" value="MAM DOMAIN-CONTAINING PROTEIN"/>
    <property type="match status" value="1"/>
</dbReference>
<dbReference type="VEuPathDB" id="VectorBase:LDEU013217"/>
<keyword evidence="1 2" id="KW-1015">Disulfide bond</keyword>
<evidence type="ECO:0000259" key="3">
    <source>
        <dbReference type="PROSITE" id="PS50060"/>
    </source>
</evidence>
<dbReference type="Proteomes" id="UP000288716">
    <property type="component" value="Unassembled WGS sequence"/>
</dbReference>
<dbReference type="InterPro" id="IPR023415">
    <property type="entry name" value="LDLR_class-A_CS"/>
</dbReference>
<accession>A0A443RU03</accession>